<dbReference type="SUPFAM" id="SSF55383">
    <property type="entry name" value="Copper amine oxidase, domain N"/>
    <property type="match status" value="1"/>
</dbReference>
<proteinExistence type="predicted"/>
<keyword evidence="4" id="KW-1185">Reference proteome</keyword>
<accession>A0ABU6FY95</accession>
<organism evidence="3 4">
    <name type="scientific">Paenibacillus alba</name>
    <dbReference type="NCBI Taxonomy" id="1197127"/>
    <lineage>
        <taxon>Bacteria</taxon>
        <taxon>Bacillati</taxon>
        <taxon>Bacillota</taxon>
        <taxon>Bacilli</taxon>
        <taxon>Bacillales</taxon>
        <taxon>Paenibacillaceae</taxon>
        <taxon>Paenibacillus</taxon>
    </lineage>
</organism>
<keyword evidence="1" id="KW-0732">Signal</keyword>
<comment type="caution">
    <text evidence="3">The sequence shown here is derived from an EMBL/GenBank/DDBJ whole genome shotgun (WGS) entry which is preliminary data.</text>
</comment>
<dbReference type="RefSeq" id="WP_326071252.1">
    <property type="nucleotide sequence ID" value="NZ_JARLKY010000013.1"/>
</dbReference>
<reference evidence="3 4" key="1">
    <citation type="submission" date="2023-03" db="EMBL/GenBank/DDBJ databases">
        <title>Bacillus Genome Sequencing.</title>
        <authorList>
            <person name="Dunlap C."/>
        </authorList>
    </citation>
    <scope>NUCLEOTIDE SEQUENCE [LARGE SCALE GENOMIC DNA]</scope>
    <source>
        <strain evidence="3 4">BD-533</strain>
    </source>
</reference>
<dbReference type="Proteomes" id="UP001338137">
    <property type="component" value="Unassembled WGS sequence"/>
</dbReference>
<dbReference type="InterPro" id="IPR036582">
    <property type="entry name" value="Mao_N_sf"/>
</dbReference>
<feature type="signal peptide" evidence="1">
    <location>
        <begin position="1"/>
        <end position="26"/>
    </location>
</feature>
<name>A0ABU6FY95_9BACL</name>
<dbReference type="EMBL" id="JARLKY010000013">
    <property type="protein sequence ID" value="MEC0226852.1"/>
    <property type="molecule type" value="Genomic_DNA"/>
</dbReference>
<dbReference type="InterPro" id="IPR012854">
    <property type="entry name" value="Cu_amine_oxidase-like_N"/>
</dbReference>
<protein>
    <submittedName>
        <fullName evidence="3">Stalk domain-containing protein</fullName>
    </submittedName>
</protein>
<evidence type="ECO:0000313" key="3">
    <source>
        <dbReference type="EMBL" id="MEC0226852.1"/>
    </source>
</evidence>
<dbReference type="Pfam" id="PF07833">
    <property type="entry name" value="Cu_amine_oxidN1"/>
    <property type="match status" value="1"/>
</dbReference>
<evidence type="ECO:0000313" key="4">
    <source>
        <dbReference type="Proteomes" id="UP001338137"/>
    </source>
</evidence>
<evidence type="ECO:0000256" key="1">
    <source>
        <dbReference type="SAM" id="SignalP"/>
    </source>
</evidence>
<evidence type="ECO:0000259" key="2">
    <source>
        <dbReference type="Pfam" id="PF07833"/>
    </source>
</evidence>
<gene>
    <name evidence="3" type="ORF">P4I72_06940</name>
</gene>
<sequence length="285" mass="33073">MRMTKWSKVAVIGTIMGTCFTAGVYAQDVLERVDAYLRSDFKVMVDGKQVNMANPPLIYNNTSYLPVKELGSYLGAAVNWQDSTKTIYINPRISTQQPAEGNETNYTEIVLQYPYPQYLDYLGRTYPVLVNMTDQYYYRLKDLDRMGVSTAGLRKAKEKYTEEIYVSEQELKKNWKETPQISYMINEPIVITGEEDPAKLKALREYVKNFRYYELNQVAYMTNPVIIDALPELNTYSYILSENRHFYRTTLKLTQTNDNNNINDKPMYVVGSSSKEDIEVTRVNK</sequence>
<feature type="domain" description="Copper amine oxidase-like N-terminal" evidence="2">
    <location>
        <begin position="45"/>
        <end position="90"/>
    </location>
</feature>
<feature type="chain" id="PRO_5047338067" evidence="1">
    <location>
        <begin position="27"/>
        <end position="285"/>
    </location>
</feature>